<keyword evidence="1" id="KW-0732">Signal</keyword>
<accession>A0A7L7LDT0</accession>
<dbReference type="InterPro" id="IPR051136">
    <property type="entry name" value="Intracellular_Lectin-GPT"/>
</dbReference>
<dbReference type="InterPro" id="IPR056573">
    <property type="entry name" value="Lectin_L-type_dom"/>
</dbReference>
<dbReference type="Pfam" id="PF18962">
    <property type="entry name" value="Por_Secre_tail"/>
    <property type="match status" value="1"/>
</dbReference>
<sequence length="560" mass="61624">MKIIFAFLVFFCISISTIAQNFRTNGSATKVSDNEFQLTSGKTVTSGSVWSRTKIDLQNDFIIKAQVFLGDNEFGADGITFALQPLSNTALGYVGHFLGYTSITPSIAVEFDTWPNFEINDPAEDHIAFLKNGDTGHNTENNPNDAYSLDINIEDGAWHDVTFSWNASSHTLTVNFLSQEFTHTEDIVNSLFKASAYVYWGFTGATGSSDQRVRIVNTYFAKKTTMTLINADTDKDIKVLKDGDTLNLASLPALNLNIRANTSSTSGSVIFQLTGKQTHIQTENSTPFALYGNNKNDYSGWTPANGDYTLTATPYELKNGKGNKGSPLTIHFHVIYQIVNNLVLVNAETDQDIKTLENGEVIDLATLPTRNVNIRAITYPEKVGSVLFNLNNWLMVKENFAPYAIGGNKLENYRPWALPTGKHTLTVSPYELKNATGHKGQSYTVKFTVVDPLATTRISSADKPQNAIIVTEAEKIHLNAQPNPFTSSTTIHFSVPKTGYTTLQLYNSTGAHLGHLFGAVTQAGILNSLQIQSKELPNGIYMLRLTSGNQVHSFKLLLAR</sequence>
<dbReference type="KEGG" id="add:HUW48_22210"/>
<dbReference type="NCBIfam" id="TIGR04183">
    <property type="entry name" value="Por_Secre_tail"/>
    <property type="match status" value="1"/>
</dbReference>
<evidence type="ECO:0000313" key="3">
    <source>
        <dbReference type="EMBL" id="QMU30569.1"/>
    </source>
</evidence>
<feature type="chain" id="PRO_5029521733" evidence="1">
    <location>
        <begin position="22"/>
        <end position="560"/>
    </location>
</feature>
<dbReference type="RefSeq" id="WP_182413015.1">
    <property type="nucleotide sequence ID" value="NZ_CP055153.1"/>
</dbReference>
<dbReference type="Proteomes" id="UP000514509">
    <property type="component" value="Chromosome"/>
</dbReference>
<dbReference type="GO" id="GO:0004553">
    <property type="term" value="F:hydrolase activity, hydrolyzing O-glycosyl compounds"/>
    <property type="evidence" value="ECO:0007669"/>
    <property type="project" value="UniProtKB-ARBA"/>
</dbReference>
<reference evidence="3 4" key="1">
    <citation type="submission" date="2020-08" db="EMBL/GenBank/DDBJ databases">
        <title>Adhaeribacter dokdonensis sp. nov., isolated from the rhizosphere of Elymus tsukushiensis, a plant native to the Dokdo Islands, Republic of Korea.</title>
        <authorList>
            <person name="Ghim S.Y."/>
        </authorList>
    </citation>
    <scope>NUCLEOTIDE SEQUENCE [LARGE SCALE GENOMIC DNA]</scope>
    <source>
        <strain evidence="3 4">KUDC8001</strain>
    </source>
</reference>
<feature type="domain" description="Secretion system C-terminal sorting" evidence="2">
    <location>
        <begin position="482"/>
        <end position="553"/>
    </location>
</feature>
<keyword evidence="4" id="KW-1185">Reference proteome</keyword>
<dbReference type="InterPro" id="IPR019825">
    <property type="entry name" value="Lectin_legB_Mn/Ca_BS"/>
</dbReference>
<protein>
    <submittedName>
        <fullName evidence="3">T9SS type A sorting domain-containing protein</fullName>
    </submittedName>
</protein>
<organism evidence="3 4">
    <name type="scientific">Adhaeribacter radiodurans</name>
    <dbReference type="NCBI Taxonomy" id="2745197"/>
    <lineage>
        <taxon>Bacteria</taxon>
        <taxon>Pseudomonadati</taxon>
        <taxon>Bacteroidota</taxon>
        <taxon>Cytophagia</taxon>
        <taxon>Cytophagales</taxon>
        <taxon>Hymenobacteraceae</taxon>
        <taxon>Adhaeribacter</taxon>
    </lineage>
</organism>
<gene>
    <name evidence="3" type="ORF">HUW48_22210</name>
</gene>
<dbReference type="PANTHER" id="PTHR12223:SF19">
    <property type="entry name" value="LEGUME LECTIN DOMAIN-CONTAINING PROTEIN"/>
    <property type="match status" value="1"/>
</dbReference>
<dbReference type="Pfam" id="PF18483">
    <property type="entry name" value="Lectin_L-type_dom"/>
    <property type="match status" value="1"/>
</dbReference>
<dbReference type="PANTHER" id="PTHR12223">
    <property type="entry name" value="VESICULAR MANNOSE-BINDING LECTIN"/>
    <property type="match status" value="1"/>
</dbReference>
<dbReference type="EMBL" id="CP055153">
    <property type="protein sequence ID" value="QMU30569.1"/>
    <property type="molecule type" value="Genomic_DNA"/>
</dbReference>
<dbReference type="PROSITE" id="PS00307">
    <property type="entry name" value="LECTIN_LEGUME_BETA"/>
    <property type="match status" value="1"/>
</dbReference>
<evidence type="ECO:0000313" key="4">
    <source>
        <dbReference type="Proteomes" id="UP000514509"/>
    </source>
</evidence>
<evidence type="ECO:0000259" key="2">
    <source>
        <dbReference type="Pfam" id="PF18962"/>
    </source>
</evidence>
<dbReference type="SUPFAM" id="SSF49899">
    <property type="entry name" value="Concanavalin A-like lectins/glucanases"/>
    <property type="match status" value="1"/>
</dbReference>
<name>A0A7L7LDT0_9BACT</name>
<dbReference type="CDD" id="cd01951">
    <property type="entry name" value="lectin_L-type"/>
    <property type="match status" value="1"/>
</dbReference>
<dbReference type="InterPro" id="IPR026444">
    <property type="entry name" value="Secre_tail"/>
</dbReference>
<dbReference type="GO" id="GO:0005975">
    <property type="term" value="P:carbohydrate metabolic process"/>
    <property type="evidence" value="ECO:0007669"/>
    <property type="project" value="UniProtKB-ARBA"/>
</dbReference>
<proteinExistence type="predicted"/>
<feature type="signal peptide" evidence="1">
    <location>
        <begin position="1"/>
        <end position="21"/>
    </location>
</feature>
<dbReference type="Gene3D" id="2.60.120.200">
    <property type="match status" value="1"/>
</dbReference>
<dbReference type="InterPro" id="IPR013320">
    <property type="entry name" value="ConA-like_dom_sf"/>
</dbReference>
<dbReference type="AlphaFoldDB" id="A0A7L7LDT0"/>
<evidence type="ECO:0000256" key="1">
    <source>
        <dbReference type="SAM" id="SignalP"/>
    </source>
</evidence>